<protein>
    <submittedName>
        <fullName evidence="1">FirrV-1-N1</fullName>
    </submittedName>
</protein>
<reference evidence="1" key="1">
    <citation type="journal article" date="2003" name="J. Mol. Evol.">
        <title>Comparisons of two large phaeoviral genomes and evolutionary implications.</title>
        <authorList>
            <person name="Delaroque N."/>
            <person name="Boland W."/>
            <person name="Muller D.G."/>
            <person name="Knippers R."/>
        </authorList>
    </citation>
    <scope>NUCLEOTIDE SEQUENCE</scope>
    <source>
        <strain evidence="1">FirrV-1</strain>
    </source>
</reference>
<dbReference type="GeneID" id="41332189"/>
<evidence type="ECO:0000313" key="1">
    <source>
        <dbReference type="EMBL" id="AAR26976.1"/>
    </source>
</evidence>
<reference evidence="1" key="2">
    <citation type="submission" date="2003-01" db="EMBL/GenBank/DDBJ databases">
        <title>Partial Nucleotide Sequence of the Feldmannia irregularis Virus FirrV-1 Genome: On the Evolution of Large Phaeoviral Genomes.</title>
        <authorList>
            <person name="Delaroque N."/>
            <person name="Knippers R."/>
            <person name="Mueller D.G."/>
            <person name="Boland W."/>
        </authorList>
    </citation>
    <scope>NUCLEOTIDE SEQUENCE</scope>
    <source>
        <strain evidence="1">FirrV-1</strain>
    </source>
</reference>
<dbReference type="EMBL" id="AY225146">
    <property type="protein sequence ID" value="AAR26976.1"/>
    <property type="molecule type" value="Genomic_DNA"/>
</dbReference>
<proteinExistence type="predicted"/>
<accession>Q6XLT5</accession>
<name>Q6XLT5_9PHYC</name>
<dbReference type="RefSeq" id="YP_009665592.1">
    <property type="nucleotide sequence ID" value="NC_043242.1"/>
</dbReference>
<dbReference type="KEGG" id="vg:41332189"/>
<organism evidence="1">
    <name type="scientific">Feldmannia irregularis virus a</name>
    <dbReference type="NCBI Taxonomy" id="231992"/>
    <lineage>
        <taxon>Viruses</taxon>
        <taxon>Varidnaviria</taxon>
        <taxon>Bamfordvirae</taxon>
        <taxon>Nucleocytoviricota</taxon>
        <taxon>Megaviricetes</taxon>
        <taxon>Algavirales</taxon>
        <taxon>Phycodnaviridae</taxon>
        <taxon>Phaeovirus</taxon>
        <taxon>Phaeovirus irregularis</taxon>
    </lineage>
</organism>
<sequence>MDFDLRSAYSVRVFWKADYVPSTVMCYPLGRPDQVIAAQCVDREAAVVVVNLSPSTTYHVTVKSARDTSADLNGQFVTMSAANPCLHNLYSSIRTTDGIYDTTRFEKELHDVFLENFSGVVSPGDRILAKVDVNGLSQHVLTVAATEGSDLEVDVDAQANVFLPFCSKHKDKDTEDIQTVVLKTTGEDATLVYDGHTNSVAYGGDAYSTGDKFQLFNRTVTVADGSIVLLFADTVAKSWPFDATKALSVVGSAGSHFMKNITCNVHNLVGQKTDGTTGSTYNSAWIHNTDDSSTLEVSRMVHELDEESANGTLSLGVLYTDSSSQQFIEPALSLQATSCTISSQNDAEQTTSATFESRGLTFDTDDAAIYFGSSQSFRIKFSSGTPSVLQIQSYDDNTSSYITRQEFTDSS</sequence>